<dbReference type="InParanoid" id="E9G1I6"/>
<dbReference type="Proteomes" id="UP000000305">
    <property type="component" value="Unassembled WGS sequence"/>
</dbReference>
<keyword evidence="1" id="KW-0472">Membrane</keyword>
<feature type="transmembrane region" description="Helical" evidence="1">
    <location>
        <begin position="163"/>
        <end position="185"/>
    </location>
</feature>
<protein>
    <submittedName>
        <fullName evidence="2">Uncharacterized protein</fullName>
    </submittedName>
</protein>
<reference evidence="2 3" key="1">
    <citation type="journal article" date="2011" name="Science">
        <title>The ecoresponsive genome of Daphnia pulex.</title>
        <authorList>
            <person name="Colbourne J.K."/>
            <person name="Pfrender M.E."/>
            <person name="Gilbert D."/>
            <person name="Thomas W.K."/>
            <person name="Tucker A."/>
            <person name="Oakley T.H."/>
            <person name="Tokishita S."/>
            <person name="Aerts A."/>
            <person name="Arnold G.J."/>
            <person name="Basu M.K."/>
            <person name="Bauer D.J."/>
            <person name="Caceres C.E."/>
            <person name="Carmel L."/>
            <person name="Casola C."/>
            <person name="Choi J.H."/>
            <person name="Detter J.C."/>
            <person name="Dong Q."/>
            <person name="Dusheyko S."/>
            <person name="Eads B.D."/>
            <person name="Frohlich T."/>
            <person name="Geiler-Samerotte K.A."/>
            <person name="Gerlach D."/>
            <person name="Hatcher P."/>
            <person name="Jogdeo S."/>
            <person name="Krijgsveld J."/>
            <person name="Kriventseva E.V."/>
            <person name="Kultz D."/>
            <person name="Laforsch C."/>
            <person name="Lindquist E."/>
            <person name="Lopez J."/>
            <person name="Manak J.R."/>
            <person name="Muller J."/>
            <person name="Pangilinan J."/>
            <person name="Patwardhan R.P."/>
            <person name="Pitluck S."/>
            <person name="Pritham E.J."/>
            <person name="Rechtsteiner A."/>
            <person name="Rho M."/>
            <person name="Rogozin I.B."/>
            <person name="Sakarya O."/>
            <person name="Salamov A."/>
            <person name="Schaack S."/>
            <person name="Shapiro H."/>
            <person name="Shiga Y."/>
            <person name="Skalitzky C."/>
            <person name="Smith Z."/>
            <person name="Souvorov A."/>
            <person name="Sung W."/>
            <person name="Tang Z."/>
            <person name="Tsuchiya D."/>
            <person name="Tu H."/>
            <person name="Vos H."/>
            <person name="Wang M."/>
            <person name="Wolf Y.I."/>
            <person name="Yamagata H."/>
            <person name="Yamada T."/>
            <person name="Ye Y."/>
            <person name="Shaw J.R."/>
            <person name="Andrews J."/>
            <person name="Crease T.J."/>
            <person name="Tang H."/>
            <person name="Lucas S.M."/>
            <person name="Robertson H.M."/>
            <person name="Bork P."/>
            <person name="Koonin E.V."/>
            <person name="Zdobnov E.M."/>
            <person name="Grigoriev I.V."/>
            <person name="Lynch M."/>
            <person name="Boore J.L."/>
        </authorList>
    </citation>
    <scope>NUCLEOTIDE SEQUENCE [LARGE SCALE GENOMIC DNA]</scope>
</reference>
<name>E9G1I6_DAPPU</name>
<keyword evidence="3" id="KW-1185">Reference proteome</keyword>
<dbReference type="AlphaFoldDB" id="E9G1I6"/>
<keyword evidence="1" id="KW-1133">Transmembrane helix</keyword>
<evidence type="ECO:0000313" key="3">
    <source>
        <dbReference type="Proteomes" id="UP000000305"/>
    </source>
</evidence>
<keyword evidence="1" id="KW-0812">Transmembrane</keyword>
<dbReference type="HOGENOM" id="CLU_1403783_0_0_1"/>
<organism evidence="2 3">
    <name type="scientific">Daphnia pulex</name>
    <name type="common">Water flea</name>
    <dbReference type="NCBI Taxonomy" id="6669"/>
    <lineage>
        <taxon>Eukaryota</taxon>
        <taxon>Metazoa</taxon>
        <taxon>Ecdysozoa</taxon>
        <taxon>Arthropoda</taxon>
        <taxon>Crustacea</taxon>
        <taxon>Branchiopoda</taxon>
        <taxon>Diplostraca</taxon>
        <taxon>Cladocera</taxon>
        <taxon>Anomopoda</taxon>
        <taxon>Daphniidae</taxon>
        <taxon>Daphnia</taxon>
    </lineage>
</organism>
<dbReference type="EMBL" id="GL732529">
    <property type="protein sequence ID" value="EFX86504.1"/>
    <property type="molecule type" value="Genomic_DNA"/>
</dbReference>
<evidence type="ECO:0000256" key="1">
    <source>
        <dbReference type="SAM" id="Phobius"/>
    </source>
</evidence>
<sequence>MRGILDLDISSRTRRSKLKSCEHTDSGEGLDLIIKNFNLADLKYFAMEFPSRPLDGSSFCIWSVLPYKLPPALHGNLREYKKTDSDNLSAPPPLKFLLTLFGHFDFLLGQPKLVSTENNGKPVTDIPFVINNRRNQSIIHDGKGTGFFRFGYPGRNRREIWDISFMTVTLLLPPFFSAVLTLGLFEPGPISTGH</sequence>
<gene>
    <name evidence="2" type="ORF">DAPPUDRAFT_236203</name>
</gene>
<dbReference type="KEGG" id="dpx:DAPPUDRAFT_236203"/>
<evidence type="ECO:0000313" key="2">
    <source>
        <dbReference type="EMBL" id="EFX86504.1"/>
    </source>
</evidence>
<accession>E9G1I6</accession>
<proteinExistence type="predicted"/>